<name>A0A9P8TH30_9ASCO</name>
<reference evidence="2" key="1">
    <citation type="journal article" date="2021" name="Open Biol.">
        <title>Shared evolutionary footprints suggest mitochondrial oxidative damage underlies multiple complex I losses in fungi.</title>
        <authorList>
            <person name="Schikora-Tamarit M.A."/>
            <person name="Marcet-Houben M."/>
            <person name="Nosek J."/>
            <person name="Gabaldon T."/>
        </authorList>
    </citation>
    <scope>NUCLEOTIDE SEQUENCE</scope>
    <source>
        <strain evidence="2">CBS6341</strain>
    </source>
</reference>
<dbReference type="OrthoDB" id="4073963at2759"/>
<dbReference type="AlphaFoldDB" id="A0A9P8TH30"/>
<organism evidence="2 3">
    <name type="scientific">Wickerhamomyces mucosus</name>
    <dbReference type="NCBI Taxonomy" id="1378264"/>
    <lineage>
        <taxon>Eukaryota</taxon>
        <taxon>Fungi</taxon>
        <taxon>Dikarya</taxon>
        <taxon>Ascomycota</taxon>
        <taxon>Saccharomycotina</taxon>
        <taxon>Saccharomycetes</taxon>
        <taxon>Phaffomycetales</taxon>
        <taxon>Wickerhamomycetaceae</taxon>
        <taxon>Wickerhamomyces</taxon>
    </lineage>
</organism>
<sequence length="435" mass="49991">MEVVQSSFNDQSNNFRINKVKNAAMSTLLGDNPKSNSHSDKLGVRRLAKACSKSFGSWNGNDEPDEFSRSESNSFINELEVSGTQVNSSKTHLFSLRNITWRNHVKKAPDPQLDINNWKSNFKEYNNKTENPSKPQIIGESNGSPPVHKSHSKSNENLISIVQELKLDPKFELLPIEKNSVETFNNLRFTPLNLEVGKRILRFKNFPSNVGLKAVIAQLCGGPLEKIELLRKQSDINKIEKIGNFPLKNHYLDVWYLKPEDAKEFYNFTKSGIFMVNGHNLQPEWAPPHNKRIQSINYTDIYSIKYGLPYHEEPWNDLEDEMMVNKARRCLIMKNSVPSKKSITASNYYSSSNLHYSELELFDIKKDFEQFGVILEVYPAVSKKLSLIIHFFDTRAAIDAKRAFDDELSDFHARYEDWTICYGKEPAERPCIDVG</sequence>
<feature type="region of interest" description="Disordered" evidence="1">
    <location>
        <begin position="127"/>
        <end position="152"/>
    </location>
</feature>
<accession>A0A9P8TH30</accession>
<reference evidence="2" key="2">
    <citation type="submission" date="2021-01" db="EMBL/GenBank/DDBJ databases">
        <authorList>
            <person name="Schikora-Tamarit M.A."/>
        </authorList>
    </citation>
    <scope>NUCLEOTIDE SEQUENCE</scope>
    <source>
        <strain evidence="2">CBS6341</strain>
    </source>
</reference>
<keyword evidence="3" id="KW-1185">Reference proteome</keyword>
<proteinExistence type="predicted"/>
<dbReference type="EMBL" id="JAEUBF010000443">
    <property type="protein sequence ID" value="KAH3678395.1"/>
    <property type="molecule type" value="Genomic_DNA"/>
</dbReference>
<evidence type="ECO:0000256" key="1">
    <source>
        <dbReference type="SAM" id="MobiDB-lite"/>
    </source>
</evidence>
<evidence type="ECO:0008006" key="4">
    <source>
        <dbReference type="Google" id="ProtNLM"/>
    </source>
</evidence>
<evidence type="ECO:0000313" key="3">
    <source>
        <dbReference type="Proteomes" id="UP000769528"/>
    </source>
</evidence>
<protein>
    <recommendedName>
        <fullName evidence="4">RRM domain-containing protein</fullName>
    </recommendedName>
</protein>
<gene>
    <name evidence="2" type="ORF">WICMUC_001412</name>
</gene>
<feature type="compositionally biased region" description="Polar residues" evidence="1">
    <location>
        <begin position="128"/>
        <end position="144"/>
    </location>
</feature>
<evidence type="ECO:0000313" key="2">
    <source>
        <dbReference type="EMBL" id="KAH3678395.1"/>
    </source>
</evidence>
<dbReference type="Proteomes" id="UP000769528">
    <property type="component" value="Unassembled WGS sequence"/>
</dbReference>
<comment type="caution">
    <text evidence="2">The sequence shown here is derived from an EMBL/GenBank/DDBJ whole genome shotgun (WGS) entry which is preliminary data.</text>
</comment>